<dbReference type="Proteomes" id="UP000624703">
    <property type="component" value="Unassembled WGS sequence"/>
</dbReference>
<dbReference type="AlphaFoldDB" id="A0A8J7MFQ8"/>
<sequence>MCVLGKQLLWLSCLMLVLFPQWTSAGELDEMGYSELMARQPALDGSGETVAMVEAMLSTDPPTYQPNPASTGLTTELFKYYDDDNPYPGVNDGYNSAKYSWHANAVVQAYCDTSTGVVKNPASVEVFEANSFINSVVGNGTAINSSVVNQSFIFTLSEQLPQTTSDAINSVYDNYTLNHDILFVSGVDNNSATPASAESYNGLHVGVLTATSSNQLTVDGRLKPEIISPGDRTSYATPYASGSAALLMQAAKLNHGGEGTSADAQQTVVVKTLLVNGAVKPDGWSRLAGESLARKWGAGMLDVNRSHLQLQGGQQAASVAELITAGSAPVPAPEVGVRVASLVGWNYATLSNDRVLGIRGDSVHHYYFTLPDVASANYQLTSSISWNRLANDTGINNLDFYLYERSSGNVVASSTSSVDNLEHIYQRDLPAGDYVLTVTKLANDRESVSQDYALAYAFEEQPVAPSDFLAEMLSDREISLSWMDVSSNETGYRILRSTSSSSGFTELTTVAADVVSYIDSSASPDTTYYYKLASVIGRAASDDLQANATTMKELDYWRLVNFGDSQPAGNSADEADYDGDGWSNLLEFALGSDPLASSDFPAGNFSLAMEEIDSSEYLTLSISRAALRTGISYQVEVSDNLEDWNSGEAYTVGLEDSETLLKVRLAETLGTVDKRFLRLKVAVD</sequence>
<dbReference type="CDD" id="cd00063">
    <property type="entry name" value="FN3"/>
    <property type="match status" value="1"/>
</dbReference>
<comment type="caution">
    <text evidence="3">The sequence shown here is derived from an EMBL/GenBank/DDBJ whole genome shotgun (WGS) entry which is preliminary data.</text>
</comment>
<dbReference type="InterPro" id="IPR008979">
    <property type="entry name" value="Galactose-bd-like_sf"/>
</dbReference>
<dbReference type="GO" id="GO:0006508">
    <property type="term" value="P:proteolysis"/>
    <property type="evidence" value="ECO:0007669"/>
    <property type="project" value="InterPro"/>
</dbReference>
<dbReference type="InterPro" id="IPR013783">
    <property type="entry name" value="Ig-like_fold"/>
</dbReference>
<name>A0A8J7MFQ8_9BACT</name>
<evidence type="ECO:0000256" key="1">
    <source>
        <dbReference type="SAM" id="SignalP"/>
    </source>
</evidence>
<evidence type="ECO:0000259" key="2">
    <source>
        <dbReference type="PROSITE" id="PS50853"/>
    </source>
</evidence>
<dbReference type="Pfam" id="PF00082">
    <property type="entry name" value="Peptidase_S8"/>
    <property type="match status" value="1"/>
</dbReference>
<dbReference type="SUPFAM" id="SSF52743">
    <property type="entry name" value="Subtilisin-like"/>
    <property type="match status" value="1"/>
</dbReference>
<dbReference type="Gene3D" id="3.40.50.200">
    <property type="entry name" value="Peptidase S8/S53 domain"/>
    <property type="match status" value="1"/>
</dbReference>
<dbReference type="InterPro" id="IPR036116">
    <property type="entry name" value="FN3_sf"/>
</dbReference>
<dbReference type="InterPro" id="IPR000209">
    <property type="entry name" value="Peptidase_S8/S53_dom"/>
</dbReference>
<keyword evidence="1" id="KW-0732">Signal</keyword>
<proteinExistence type="predicted"/>
<keyword evidence="4" id="KW-1185">Reference proteome</keyword>
<dbReference type="GO" id="GO:0004252">
    <property type="term" value="F:serine-type endopeptidase activity"/>
    <property type="evidence" value="ECO:0007669"/>
    <property type="project" value="InterPro"/>
</dbReference>
<gene>
    <name evidence="3" type="ORF">JIN82_15835</name>
</gene>
<dbReference type="PROSITE" id="PS50853">
    <property type="entry name" value="FN3"/>
    <property type="match status" value="1"/>
</dbReference>
<accession>A0A8J7MFQ8</accession>
<feature type="chain" id="PRO_5035245458" description="Fibronectin type-III domain-containing protein" evidence="1">
    <location>
        <begin position="26"/>
        <end position="684"/>
    </location>
</feature>
<dbReference type="InterPro" id="IPR003961">
    <property type="entry name" value="FN3_dom"/>
</dbReference>
<dbReference type="Gene3D" id="2.60.40.10">
    <property type="entry name" value="Immunoglobulins"/>
    <property type="match status" value="1"/>
</dbReference>
<feature type="domain" description="Fibronectin type-III" evidence="2">
    <location>
        <begin position="464"/>
        <end position="554"/>
    </location>
</feature>
<dbReference type="SUPFAM" id="SSF49265">
    <property type="entry name" value="Fibronectin type III"/>
    <property type="match status" value="1"/>
</dbReference>
<feature type="signal peptide" evidence="1">
    <location>
        <begin position="1"/>
        <end position="25"/>
    </location>
</feature>
<evidence type="ECO:0000313" key="3">
    <source>
        <dbReference type="EMBL" id="MBK1792636.1"/>
    </source>
</evidence>
<evidence type="ECO:0000313" key="4">
    <source>
        <dbReference type="Proteomes" id="UP000624703"/>
    </source>
</evidence>
<reference evidence="3" key="1">
    <citation type="submission" date="2021-01" db="EMBL/GenBank/DDBJ databases">
        <title>Modified the classification status of verrucomicrobia.</title>
        <authorList>
            <person name="Feng X."/>
        </authorList>
    </citation>
    <scope>NUCLEOTIDE SEQUENCE</scope>
    <source>
        <strain evidence="3">_KCTC 22039</strain>
    </source>
</reference>
<organism evidence="3 4">
    <name type="scientific">Persicirhabdus sediminis</name>
    <dbReference type="NCBI Taxonomy" id="454144"/>
    <lineage>
        <taxon>Bacteria</taxon>
        <taxon>Pseudomonadati</taxon>
        <taxon>Verrucomicrobiota</taxon>
        <taxon>Verrucomicrobiia</taxon>
        <taxon>Verrucomicrobiales</taxon>
        <taxon>Verrucomicrobiaceae</taxon>
        <taxon>Persicirhabdus</taxon>
    </lineage>
</organism>
<dbReference type="InterPro" id="IPR036852">
    <property type="entry name" value="Peptidase_S8/S53_dom_sf"/>
</dbReference>
<dbReference type="Gene3D" id="2.60.120.380">
    <property type="match status" value="1"/>
</dbReference>
<protein>
    <recommendedName>
        <fullName evidence="2">Fibronectin type-III domain-containing protein</fullName>
    </recommendedName>
</protein>
<dbReference type="EMBL" id="JAENIM010000046">
    <property type="protein sequence ID" value="MBK1792636.1"/>
    <property type="molecule type" value="Genomic_DNA"/>
</dbReference>
<dbReference type="SUPFAM" id="SSF49785">
    <property type="entry name" value="Galactose-binding domain-like"/>
    <property type="match status" value="1"/>
</dbReference>